<protein>
    <submittedName>
        <fullName evidence="8">Fad dependent oxidoreductase</fullName>
    </submittedName>
</protein>
<reference evidence="8 9" key="1">
    <citation type="submission" date="2016-10" db="EMBL/GenBank/DDBJ databases">
        <title>Proteomics and genomics reveal pathogen-plant mechanisms compatible with a hemibiotrophic lifestyle of Diplodia corticola.</title>
        <authorList>
            <person name="Fernandes I."/>
            <person name="De Jonge R."/>
            <person name="Van De Peer Y."/>
            <person name="Devreese B."/>
            <person name="Alves A."/>
            <person name="Esteves A.C."/>
        </authorList>
    </citation>
    <scope>NUCLEOTIDE SEQUENCE [LARGE SCALE GENOMIC DNA]</scope>
    <source>
        <strain evidence="8 9">CBS 112549</strain>
    </source>
</reference>
<comment type="cofactor">
    <cofactor evidence="1">
        <name>FAD</name>
        <dbReference type="ChEBI" id="CHEBI:57692"/>
    </cofactor>
</comment>
<comment type="caution">
    <text evidence="8">The sequence shown here is derived from an EMBL/GenBank/DDBJ whole genome shotgun (WGS) entry which is preliminary data.</text>
</comment>
<keyword evidence="5" id="KW-0560">Oxidoreductase</keyword>
<dbReference type="OrthoDB" id="2219495at2759"/>
<dbReference type="PANTHER" id="PTHR10961:SF46">
    <property type="entry name" value="PEROXISOMAL SARCOSINE OXIDASE"/>
    <property type="match status" value="1"/>
</dbReference>
<dbReference type="GO" id="GO:0050031">
    <property type="term" value="F:L-pipecolate oxidase activity"/>
    <property type="evidence" value="ECO:0007669"/>
    <property type="project" value="TreeGrafter"/>
</dbReference>
<evidence type="ECO:0000256" key="1">
    <source>
        <dbReference type="ARBA" id="ARBA00001974"/>
    </source>
</evidence>
<proteinExistence type="inferred from homology"/>
<dbReference type="Pfam" id="PF01266">
    <property type="entry name" value="DAO"/>
    <property type="match status" value="2"/>
</dbReference>
<feature type="domain" description="FAD dependent oxidoreductase" evidence="7">
    <location>
        <begin position="4"/>
        <end position="391"/>
    </location>
</feature>
<dbReference type="GO" id="GO:0004657">
    <property type="term" value="F:proline dehydrogenase activity"/>
    <property type="evidence" value="ECO:0007669"/>
    <property type="project" value="TreeGrafter"/>
</dbReference>
<evidence type="ECO:0000259" key="7">
    <source>
        <dbReference type="Pfam" id="PF01266"/>
    </source>
</evidence>
<dbReference type="SUPFAM" id="SSF51905">
    <property type="entry name" value="FAD/NAD(P)-binding domain"/>
    <property type="match status" value="2"/>
</dbReference>
<dbReference type="InterPro" id="IPR036188">
    <property type="entry name" value="FAD/NAD-bd_sf"/>
</dbReference>
<dbReference type="Gene3D" id="3.30.9.10">
    <property type="entry name" value="D-Amino Acid Oxidase, subunit A, domain 2"/>
    <property type="match status" value="2"/>
</dbReference>
<keyword evidence="3" id="KW-0285">Flavoprotein</keyword>
<sequence length="958" mass="104442">MDSILIVGCGVFGLSTGLALSKRYPSSKITFIDRHEPPVPDGTSVDTTRVIRADYHDPVYSELALESQRLIQKDPELAPHYYRSGMIYAHSGAGRHGSKIWEKEYASAQTLQQKRVESGEFSNQGYLRHLPSHAAIFQRVNGQGFEPQSGEKQWNEGYLNEDVAFVNAEECMRVYYHKCRRQTNTHFLFGNPVKKVIVDGGVARGVELVDGKQLTAELVILATGAWTNTLLDLRDQMTSTGHEVAWLKLSPEMEERYKNMPITTNFTTGFNIFPPLNGEIKCLRRSPGYTNTRTVTDSASGRSFEVSAPPDSPSPIPADAEAGLRANLAELFPPLAEQPFDRTKLCFFTNTPTSDFLVDRHPTIKHLALVTGGSAHGWKFLCVLGDRVVDMLEGKLNPDLEKRWKYKLPEDKNHNMEGAPRAEGEKQELKYCKPIAIVGAGVFGLSTALHLAQSGYKDVTIFDYQPYHENGYSTAAGCDAASADENKILRASYGDRKIYQDLAFSAIPHWEAWNAAIASTTSPLPPGLTPTTAIWHPSGFLRLSDHGLDEHEATTQANFPPSIKHTQYHILPSPSSFDPSGPARAAAAGIPPTKLDPFGRRARNLPLDGVLDTTGGYVLASKACAWALHLCARAGVKLRLGPAHRFVRLHLATSSSPSPSPSTGTATSPRPVVTGIQTASTPTHPASLVIIACGGWTPAALGAAAPRSGIHDLLETTAGTVLTVRIPRAERPELWEKFAPDAFPVWSWKMAGYNGGSGGGEPRTSVGGLYGFPRTEEGVVKFGFRGAKWTNFVGGGDDRGGEGEGEGEGKKTTTTVRKVSFPKTGAGEVPEKAMEVVERFCEENLPELLTLPIETARLCWYTDSVDNDFLVDYIPGTEGLMVCSGGSGHGFKFLPVLGSKVVEVIEGKKDSEYVKAWRWRERPAGKANGLEEGPSGWRTLDKQRMVSGWKNGKAATKL</sequence>
<dbReference type="AlphaFoldDB" id="A0A1J9RLI8"/>
<evidence type="ECO:0000256" key="2">
    <source>
        <dbReference type="ARBA" id="ARBA00010989"/>
    </source>
</evidence>
<gene>
    <name evidence="8" type="ORF">BKCO1_3000078</name>
</gene>
<keyword evidence="4" id="KW-0274">FAD</keyword>
<feature type="domain" description="FAD dependent oxidoreductase" evidence="7">
    <location>
        <begin position="435"/>
        <end position="902"/>
    </location>
</feature>
<keyword evidence="9" id="KW-1185">Reference proteome</keyword>
<dbReference type="PANTHER" id="PTHR10961">
    <property type="entry name" value="PEROXISOMAL SARCOSINE OXIDASE"/>
    <property type="match status" value="1"/>
</dbReference>
<dbReference type="Proteomes" id="UP000183809">
    <property type="component" value="Unassembled WGS sequence"/>
</dbReference>
<evidence type="ECO:0000313" key="9">
    <source>
        <dbReference type="Proteomes" id="UP000183809"/>
    </source>
</evidence>
<feature type="region of interest" description="Disordered" evidence="6">
    <location>
        <begin position="294"/>
        <end position="317"/>
    </location>
</feature>
<dbReference type="EMBL" id="MNUE01000030">
    <property type="protein sequence ID" value="OJD33443.1"/>
    <property type="molecule type" value="Genomic_DNA"/>
</dbReference>
<feature type="region of interest" description="Disordered" evidence="6">
    <location>
        <begin position="793"/>
        <end position="814"/>
    </location>
</feature>
<dbReference type="GO" id="GO:0050660">
    <property type="term" value="F:flavin adenine dinucleotide binding"/>
    <property type="evidence" value="ECO:0007669"/>
    <property type="project" value="InterPro"/>
</dbReference>
<dbReference type="InterPro" id="IPR045170">
    <property type="entry name" value="MTOX"/>
</dbReference>
<comment type="similarity">
    <text evidence="2">Belongs to the MSOX/MTOX family.</text>
</comment>
<dbReference type="InterPro" id="IPR006076">
    <property type="entry name" value="FAD-dep_OxRdtase"/>
</dbReference>
<evidence type="ECO:0000313" key="8">
    <source>
        <dbReference type="EMBL" id="OJD33443.1"/>
    </source>
</evidence>
<accession>A0A1J9RLI8</accession>
<dbReference type="GO" id="GO:0008115">
    <property type="term" value="F:sarcosine oxidase activity"/>
    <property type="evidence" value="ECO:0007669"/>
    <property type="project" value="TreeGrafter"/>
</dbReference>
<evidence type="ECO:0000256" key="4">
    <source>
        <dbReference type="ARBA" id="ARBA00022827"/>
    </source>
</evidence>
<dbReference type="Gene3D" id="3.50.50.60">
    <property type="entry name" value="FAD/NAD(P)-binding domain"/>
    <property type="match status" value="2"/>
</dbReference>
<name>A0A1J9RLI8_9PEZI</name>
<dbReference type="STRING" id="236234.A0A1J9RLI8"/>
<organism evidence="8 9">
    <name type="scientific">Diplodia corticola</name>
    <dbReference type="NCBI Taxonomy" id="236234"/>
    <lineage>
        <taxon>Eukaryota</taxon>
        <taxon>Fungi</taxon>
        <taxon>Dikarya</taxon>
        <taxon>Ascomycota</taxon>
        <taxon>Pezizomycotina</taxon>
        <taxon>Dothideomycetes</taxon>
        <taxon>Dothideomycetes incertae sedis</taxon>
        <taxon>Botryosphaeriales</taxon>
        <taxon>Botryosphaeriaceae</taxon>
        <taxon>Diplodia</taxon>
    </lineage>
</organism>
<dbReference type="GeneID" id="31014222"/>
<feature type="compositionally biased region" description="Basic and acidic residues" evidence="6">
    <location>
        <begin position="796"/>
        <end position="811"/>
    </location>
</feature>
<evidence type="ECO:0000256" key="3">
    <source>
        <dbReference type="ARBA" id="ARBA00022630"/>
    </source>
</evidence>
<evidence type="ECO:0000256" key="5">
    <source>
        <dbReference type="ARBA" id="ARBA00023002"/>
    </source>
</evidence>
<dbReference type="RefSeq" id="XP_020129703.1">
    <property type="nucleotide sequence ID" value="XM_020273961.1"/>
</dbReference>
<evidence type="ECO:0000256" key="6">
    <source>
        <dbReference type="SAM" id="MobiDB-lite"/>
    </source>
</evidence>